<comment type="caution">
    <text evidence="1">The sequence shown here is derived from an EMBL/GenBank/DDBJ whole genome shotgun (WGS) entry which is preliminary data.</text>
</comment>
<sequence length="137" mass="16398">MWTVEGEIQNALDILELSSAHFKRLDTFTAKQIVEQAKAKYVIGNPRSWWLSLKVPYKSYEYDLFTNDLSEYIPDQETECYWIPESEEEYLSVYDTRISVIRQVLENTPFFEYYVLSKKIEWLLIENDHNELIVIVE</sequence>
<evidence type="ECO:0000313" key="1">
    <source>
        <dbReference type="EMBL" id="MBO0360256.1"/>
    </source>
</evidence>
<dbReference type="Pfam" id="PF20541">
    <property type="entry name" value="DUF6756"/>
    <property type="match status" value="1"/>
</dbReference>
<gene>
    <name evidence="1" type="ORF">J0X19_20015</name>
</gene>
<protein>
    <submittedName>
        <fullName evidence="1">Uncharacterized protein</fullName>
    </submittedName>
</protein>
<keyword evidence="2" id="KW-1185">Reference proteome</keyword>
<organism evidence="1 2">
    <name type="scientific">Hymenobacter telluris</name>
    <dbReference type="NCBI Taxonomy" id="2816474"/>
    <lineage>
        <taxon>Bacteria</taxon>
        <taxon>Pseudomonadati</taxon>
        <taxon>Bacteroidota</taxon>
        <taxon>Cytophagia</taxon>
        <taxon>Cytophagales</taxon>
        <taxon>Hymenobacteraceae</taxon>
        <taxon>Hymenobacter</taxon>
    </lineage>
</organism>
<dbReference type="AlphaFoldDB" id="A0A939EZZ9"/>
<evidence type="ECO:0000313" key="2">
    <source>
        <dbReference type="Proteomes" id="UP000664144"/>
    </source>
</evidence>
<dbReference type="Proteomes" id="UP000664144">
    <property type="component" value="Unassembled WGS sequence"/>
</dbReference>
<dbReference type="EMBL" id="JAFLQZ010000017">
    <property type="protein sequence ID" value="MBO0360256.1"/>
    <property type="molecule type" value="Genomic_DNA"/>
</dbReference>
<dbReference type="InterPro" id="IPR046644">
    <property type="entry name" value="DUF6756"/>
</dbReference>
<name>A0A939EZZ9_9BACT</name>
<dbReference type="RefSeq" id="WP_206986196.1">
    <property type="nucleotide sequence ID" value="NZ_JAFLQZ010000017.1"/>
</dbReference>
<accession>A0A939EZZ9</accession>
<proteinExistence type="predicted"/>
<reference evidence="1" key="1">
    <citation type="submission" date="2021-03" db="EMBL/GenBank/DDBJ databases">
        <authorList>
            <person name="Kim M.K."/>
        </authorList>
    </citation>
    <scope>NUCLEOTIDE SEQUENCE</scope>
    <source>
        <strain evidence="1">BT186</strain>
    </source>
</reference>